<dbReference type="Gene3D" id="2.150.10.10">
    <property type="entry name" value="Serralysin-like metalloprotease, C-terminal"/>
    <property type="match status" value="1"/>
</dbReference>
<sequence length="388" mass="40336">MSQATAYEQLMLELVNAARAKVGAQPLAFNGYLNSSADSHTSWMIATDTFSHTGVNGSSPTTRMKSAGYVFSGSWSSAENIAWASTRSPAGYQDEVQLLHTNLMNSAGHKANILNGSFREIGIGFNTGAYQGWDAAFATQNFARSGSKIFLTGVTMDDKDGDRFYDVGEALGGVTITAVSSTGARYTTTSQSAGGYSLALAAGTYKVTFSGGGIVSTTKQVTVGANNVKLDLIDPAMIKIINGTTLANTLYGTTGVDAINGSGGNDKLYGRTGNDTLKGGTENDTLYGEGGRDVLDGGAGNDVLSGGLDGDTFRFVGSWGADKIVGFQDTIDRIDLRGNALSFSTLSVTQGHADGDGIADDVIIKGNGQTIMLLNTQKALIGAADFLF</sequence>
<name>A0A0H1RF14_9HYPH</name>
<evidence type="ECO:0000313" key="3">
    <source>
        <dbReference type="Proteomes" id="UP000035489"/>
    </source>
</evidence>
<dbReference type="InterPro" id="IPR014044">
    <property type="entry name" value="CAP_dom"/>
</dbReference>
<dbReference type="STRING" id="1225564.AA309_07095"/>
<dbReference type="Gene3D" id="2.60.40.1120">
    <property type="entry name" value="Carboxypeptidase-like, regulatory domain"/>
    <property type="match status" value="1"/>
</dbReference>
<accession>A0A0H1RF14</accession>
<dbReference type="CDD" id="cd05379">
    <property type="entry name" value="CAP_bacterial"/>
    <property type="match status" value="1"/>
</dbReference>
<dbReference type="PATRIC" id="fig|1225564.3.peg.1931"/>
<dbReference type="InterPro" id="IPR035940">
    <property type="entry name" value="CAP_sf"/>
</dbReference>
<dbReference type="GO" id="GO:0030246">
    <property type="term" value="F:carbohydrate binding"/>
    <property type="evidence" value="ECO:0007669"/>
    <property type="project" value="InterPro"/>
</dbReference>
<dbReference type="PANTHER" id="PTHR31157:SF1">
    <property type="entry name" value="SCP DOMAIN-CONTAINING PROTEIN"/>
    <property type="match status" value="1"/>
</dbReference>
<organism evidence="2 3">
    <name type="scientific">Microvirga vignae</name>
    <dbReference type="NCBI Taxonomy" id="1225564"/>
    <lineage>
        <taxon>Bacteria</taxon>
        <taxon>Pseudomonadati</taxon>
        <taxon>Pseudomonadota</taxon>
        <taxon>Alphaproteobacteria</taxon>
        <taxon>Hyphomicrobiales</taxon>
        <taxon>Methylobacteriaceae</taxon>
        <taxon>Microvirga</taxon>
    </lineage>
</organism>
<feature type="domain" description="SCP" evidence="1">
    <location>
        <begin position="12"/>
        <end position="140"/>
    </location>
</feature>
<dbReference type="Proteomes" id="UP000035489">
    <property type="component" value="Unassembled WGS sequence"/>
</dbReference>
<dbReference type="Pfam" id="PF00188">
    <property type="entry name" value="CAP"/>
    <property type="match status" value="1"/>
</dbReference>
<dbReference type="RefSeq" id="WP_047188307.1">
    <property type="nucleotide sequence ID" value="NZ_LCYG01000017.1"/>
</dbReference>
<dbReference type="InterPro" id="IPR011049">
    <property type="entry name" value="Serralysin-like_metalloprot_C"/>
</dbReference>
<comment type="caution">
    <text evidence="2">The sequence shown here is derived from an EMBL/GenBank/DDBJ whole genome shotgun (WGS) entry which is preliminary data.</text>
</comment>
<dbReference type="AlphaFoldDB" id="A0A0H1RF14"/>
<dbReference type="OrthoDB" id="419320at2"/>
<dbReference type="Pfam" id="PF00353">
    <property type="entry name" value="HemolysinCabind"/>
    <property type="match status" value="2"/>
</dbReference>
<dbReference type="SUPFAM" id="SSF49452">
    <property type="entry name" value="Starch-binding domain-like"/>
    <property type="match status" value="1"/>
</dbReference>
<dbReference type="Gene3D" id="3.40.33.10">
    <property type="entry name" value="CAP"/>
    <property type="match status" value="1"/>
</dbReference>
<dbReference type="InterPro" id="IPR013784">
    <property type="entry name" value="Carb-bd-like_fold"/>
</dbReference>
<keyword evidence="3" id="KW-1185">Reference proteome</keyword>
<dbReference type="EMBL" id="LCYG01000017">
    <property type="protein sequence ID" value="KLK93785.1"/>
    <property type="molecule type" value="Genomic_DNA"/>
</dbReference>
<dbReference type="SUPFAM" id="SSF51120">
    <property type="entry name" value="beta-Roll"/>
    <property type="match status" value="1"/>
</dbReference>
<protein>
    <submittedName>
        <fullName evidence="2">Calcium-binding protein</fullName>
    </submittedName>
</protein>
<dbReference type="PANTHER" id="PTHR31157">
    <property type="entry name" value="SCP DOMAIN-CONTAINING PROTEIN"/>
    <property type="match status" value="1"/>
</dbReference>
<gene>
    <name evidence="2" type="ORF">AA309_07095</name>
</gene>
<dbReference type="PRINTS" id="PR00313">
    <property type="entry name" value="CABNDNGRPT"/>
</dbReference>
<proteinExistence type="predicted"/>
<dbReference type="PROSITE" id="PS00330">
    <property type="entry name" value="HEMOLYSIN_CALCIUM"/>
    <property type="match status" value="2"/>
</dbReference>
<evidence type="ECO:0000313" key="2">
    <source>
        <dbReference type="EMBL" id="KLK93785.1"/>
    </source>
</evidence>
<dbReference type="Pfam" id="PF13620">
    <property type="entry name" value="CarboxypepD_reg"/>
    <property type="match status" value="1"/>
</dbReference>
<reference evidence="2 3" key="1">
    <citation type="submission" date="2015-05" db="EMBL/GenBank/DDBJ databases">
        <title>Draft genome sequence of Microvirga vignae strain BR3299, a novel nitrogen fixing bacteria isolated from Brazil semi-aired region.</title>
        <authorList>
            <person name="Zilli J.E."/>
            <person name="Passos S.R."/>
            <person name="Leite J."/>
            <person name="Baldani J.I."/>
            <person name="Xavier G.R."/>
            <person name="Rumjaneck N.G."/>
            <person name="Simoes-Araujo J.L."/>
        </authorList>
    </citation>
    <scope>NUCLEOTIDE SEQUENCE [LARGE SCALE GENOMIC DNA]</scope>
    <source>
        <strain evidence="2 3">BR3299</strain>
    </source>
</reference>
<dbReference type="SUPFAM" id="SSF55797">
    <property type="entry name" value="PR-1-like"/>
    <property type="match status" value="1"/>
</dbReference>
<dbReference type="InterPro" id="IPR001343">
    <property type="entry name" value="Hemolysn_Ca-bd"/>
</dbReference>
<dbReference type="InterPro" id="IPR018511">
    <property type="entry name" value="Hemolysin-typ_Ca-bd_CS"/>
</dbReference>
<dbReference type="GO" id="GO:0005509">
    <property type="term" value="F:calcium ion binding"/>
    <property type="evidence" value="ECO:0007669"/>
    <property type="project" value="InterPro"/>
</dbReference>
<evidence type="ECO:0000259" key="1">
    <source>
        <dbReference type="Pfam" id="PF00188"/>
    </source>
</evidence>